<organism evidence="5 6">
    <name type="scientific">Bombyx mandarina</name>
    <name type="common">Wild silk moth</name>
    <name type="synonym">Wild silkworm</name>
    <dbReference type="NCBI Taxonomy" id="7092"/>
    <lineage>
        <taxon>Eukaryota</taxon>
        <taxon>Metazoa</taxon>
        <taxon>Ecdysozoa</taxon>
        <taxon>Arthropoda</taxon>
        <taxon>Hexapoda</taxon>
        <taxon>Insecta</taxon>
        <taxon>Pterygota</taxon>
        <taxon>Neoptera</taxon>
        <taxon>Endopterygota</taxon>
        <taxon>Lepidoptera</taxon>
        <taxon>Glossata</taxon>
        <taxon>Ditrysia</taxon>
        <taxon>Bombycoidea</taxon>
        <taxon>Bombycidae</taxon>
        <taxon>Bombycinae</taxon>
        <taxon>Bombyx</taxon>
    </lineage>
</organism>
<protein>
    <submittedName>
        <fullName evidence="6">Zonadhesin-like</fullName>
    </submittedName>
</protein>
<evidence type="ECO:0000256" key="3">
    <source>
        <dbReference type="SAM" id="SignalP"/>
    </source>
</evidence>
<feature type="domain" description="EGF-like" evidence="4">
    <location>
        <begin position="28"/>
        <end position="77"/>
    </location>
</feature>
<dbReference type="CDD" id="cd19941">
    <property type="entry name" value="TIL"/>
    <property type="match status" value="6"/>
</dbReference>
<dbReference type="RefSeq" id="XP_028029281.1">
    <property type="nucleotide sequence ID" value="XM_028173480.1"/>
</dbReference>
<dbReference type="SMART" id="SM00181">
    <property type="entry name" value="EGF"/>
    <property type="match status" value="6"/>
</dbReference>
<dbReference type="PANTHER" id="PTHR23259">
    <property type="entry name" value="RIDDLE"/>
    <property type="match status" value="1"/>
</dbReference>
<proteinExistence type="predicted"/>
<dbReference type="GeneID" id="114242354"/>
<evidence type="ECO:0000313" key="6">
    <source>
        <dbReference type="RefSeq" id="XP_028029281.1"/>
    </source>
</evidence>
<feature type="signal peptide" evidence="3">
    <location>
        <begin position="1"/>
        <end position="24"/>
    </location>
</feature>
<feature type="domain" description="EGF-like" evidence="4">
    <location>
        <begin position="317"/>
        <end position="372"/>
    </location>
</feature>
<feature type="domain" description="EGF-like" evidence="4">
    <location>
        <begin position="140"/>
        <end position="195"/>
    </location>
</feature>
<dbReference type="KEGG" id="bman:114242354"/>
<keyword evidence="2" id="KW-1015">Disulfide bond</keyword>
<feature type="domain" description="EGF-like" evidence="4">
    <location>
        <begin position="258"/>
        <end position="313"/>
    </location>
</feature>
<evidence type="ECO:0000256" key="2">
    <source>
        <dbReference type="ARBA" id="ARBA00023157"/>
    </source>
</evidence>
<sequence length="386" mass="41751">MAAKHYFTMLLLVSLMALIASNSSFEKDCPENSHLTMDPCAPTCEDPDLTHTSCVAALLPTCHCDDGFLFDNSGKCVPVDECPDQKNCPENSHLTMDPCAPTCEDPELKNTSCVAALLPTCHCDDGFLFDKSGKCVPVDECPDHKNCPENSHLTMDPCAPTCEDPELKNTSCVAALLPTCHCDDGFLFDKSGKCVPVDECPDHKNCPENSHLTMDPCAPTCEDPELKNTSCVAALLPTCHCDDGFLFDKSGKCVPVDECPDHKNCPENSHLTMDPCAPTCEDPELKNTSCVAALLPTCHCDDGFLFDKSGKCVPVDECPDHKNCPENSHLTMDPCAPTCEDPELKNTSCAAALLPTCHCDDGFLFDKSGKCVPVDECPDQKNECVN</sequence>
<dbReference type="Pfam" id="PF01826">
    <property type="entry name" value="TIL"/>
    <property type="match status" value="6"/>
</dbReference>
<dbReference type="GO" id="GO:0030414">
    <property type="term" value="F:peptidase inhibitor activity"/>
    <property type="evidence" value="ECO:0007669"/>
    <property type="project" value="UniProtKB-KW"/>
</dbReference>
<evidence type="ECO:0000256" key="1">
    <source>
        <dbReference type="ARBA" id="ARBA00022690"/>
    </source>
</evidence>
<dbReference type="Gene3D" id="2.10.25.10">
    <property type="entry name" value="Laminin"/>
    <property type="match status" value="6"/>
</dbReference>
<reference evidence="6" key="1">
    <citation type="submission" date="2025-08" db="UniProtKB">
        <authorList>
            <consortium name="RefSeq"/>
        </authorList>
    </citation>
    <scope>IDENTIFICATION</scope>
    <source>
        <tissue evidence="6">Silk gland</tissue>
    </source>
</reference>
<gene>
    <name evidence="6" type="primary">LOC114242354</name>
</gene>
<dbReference type="InterPro" id="IPR002919">
    <property type="entry name" value="TIL_dom"/>
</dbReference>
<keyword evidence="1" id="KW-0646">Protease inhibitor</keyword>
<keyword evidence="5" id="KW-1185">Reference proteome</keyword>
<dbReference type="PANTHER" id="PTHR23259:SF70">
    <property type="entry name" value="ACCESSORY GLAND PROTEIN ACP62F-RELATED"/>
    <property type="match status" value="1"/>
</dbReference>
<feature type="chain" id="PRO_5027007448" evidence="3">
    <location>
        <begin position="25"/>
        <end position="386"/>
    </location>
</feature>
<dbReference type="Proteomes" id="UP000504629">
    <property type="component" value="Unplaced"/>
</dbReference>
<keyword evidence="3" id="KW-0732">Signal</keyword>
<dbReference type="SUPFAM" id="SSF57567">
    <property type="entry name" value="Serine protease inhibitors"/>
    <property type="match status" value="6"/>
</dbReference>
<dbReference type="InterPro" id="IPR000742">
    <property type="entry name" value="EGF"/>
</dbReference>
<dbReference type="AlphaFoldDB" id="A0A6J2JI98"/>
<evidence type="ECO:0000313" key="5">
    <source>
        <dbReference type="Proteomes" id="UP000504629"/>
    </source>
</evidence>
<dbReference type="InterPro" id="IPR051368">
    <property type="entry name" value="SerProtInhib-TIL_Domain"/>
</dbReference>
<accession>A0A6J2JI98</accession>
<evidence type="ECO:0000259" key="4">
    <source>
        <dbReference type="SMART" id="SM00181"/>
    </source>
</evidence>
<dbReference type="OrthoDB" id="8113025at2759"/>
<feature type="domain" description="EGF-like" evidence="4">
    <location>
        <begin position="81"/>
        <end position="136"/>
    </location>
</feature>
<feature type="domain" description="EGF-like" evidence="4">
    <location>
        <begin position="199"/>
        <end position="254"/>
    </location>
</feature>
<dbReference type="InterPro" id="IPR036084">
    <property type="entry name" value="Ser_inhib-like_sf"/>
</dbReference>
<name>A0A6J2JI98_BOMMA</name>